<dbReference type="HOGENOM" id="CLU_1029321_0_0_5"/>
<dbReference type="Pfam" id="PF07704">
    <property type="entry name" value="PSK_trans_fac"/>
    <property type="match status" value="1"/>
</dbReference>
<organism evidence="1">
    <name type="scientific">Chelativorans sp. (strain BNC1)</name>
    <dbReference type="NCBI Taxonomy" id="266779"/>
    <lineage>
        <taxon>Bacteria</taxon>
        <taxon>Pseudomonadati</taxon>
        <taxon>Pseudomonadota</taxon>
        <taxon>Alphaproteobacteria</taxon>
        <taxon>Hyphomicrobiales</taxon>
        <taxon>Phyllobacteriaceae</taxon>
        <taxon>Chelativorans</taxon>
    </lineage>
</organism>
<dbReference type="EMBL" id="CP000389">
    <property type="protein sequence ID" value="ABG61294.1"/>
    <property type="molecule type" value="Genomic_DNA"/>
</dbReference>
<reference evidence="1" key="1">
    <citation type="submission" date="2006-06" db="EMBL/GenBank/DDBJ databases">
        <title>Complete sequence of Plasmid 1 of Chelativorans sp. BNC1.</title>
        <authorList>
            <consortium name="US DOE Joint Genome Institute"/>
            <person name="Copeland A."/>
            <person name="Lucas S."/>
            <person name="Lapidus A."/>
            <person name="Barry K."/>
            <person name="Detter J.C."/>
            <person name="Glavina del Rio T."/>
            <person name="Hammon N."/>
            <person name="Israni S."/>
            <person name="Dalin E."/>
            <person name="Tice H."/>
            <person name="Pitluck S."/>
            <person name="Chertkov O."/>
            <person name="Brettin T."/>
            <person name="Bruce D."/>
            <person name="Han C."/>
            <person name="Tapia R."/>
            <person name="Gilna P."/>
            <person name="Schmutz J."/>
            <person name="Larimer F."/>
            <person name="Land M."/>
            <person name="Hauser L."/>
            <person name="Kyrpides N."/>
            <person name="Mikhailova N."/>
            <person name="Richardson P."/>
        </authorList>
    </citation>
    <scope>NUCLEOTIDE SEQUENCE</scope>
    <source>
        <strain evidence="1">BNC1</strain>
        <plasmid evidence="1">1</plasmid>
    </source>
</reference>
<dbReference type="InterPro" id="IPR011660">
    <property type="entry name" value="VapB-like"/>
</dbReference>
<dbReference type="AlphaFoldDB" id="Q11MS5"/>
<proteinExistence type="predicted"/>
<evidence type="ECO:0000313" key="1">
    <source>
        <dbReference type="EMBL" id="ABG61294.1"/>
    </source>
</evidence>
<protein>
    <submittedName>
        <fullName evidence="1">Rv0623-like transcription factor</fullName>
    </submittedName>
</protein>
<sequence length="270" mass="30119">MGEIHRPTRGWSYGLRHEGRLLAVVATDTLIRERVAGLTRHDAVELSRLCAAKPDLCRVALRLWRSFAFPAIAVARGCRWAVSYQDAALHSGNLFRFDGWVTLGRSRSGTDSRSGRRGRRKVIWGWCDDPQIRRSRAVGLATTPTERKSGPITFNAEDGVAAVPFQIGDLVNVDENIYITGKNYLHGGPMPINVNNPEADALTRRFAHMAGVSITDAIVIAMKEAIERRRDAESPLQTAARLREKHGVSLRKAAKKPLPREAFDKMWESE</sequence>
<gene>
    <name evidence="1" type="ordered locus">Meso_4324</name>
</gene>
<geneLocation type="plasmid" evidence="1">
    <name>1</name>
</geneLocation>
<dbReference type="KEGG" id="mes:Meso_4324"/>
<accession>Q11MS5</accession>
<dbReference type="OrthoDB" id="9814421at2"/>
<keyword evidence="1" id="KW-0614">Plasmid</keyword>
<name>Q11MS5_CHESB</name>